<dbReference type="Proteomes" id="UP000284403">
    <property type="component" value="Unassembled WGS sequence"/>
</dbReference>
<dbReference type="EMBL" id="MKKU01000196">
    <property type="protein sequence ID" value="RNF19768.1"/>
    <property type="molecule type" value="Genomic_DNA"/>
</dbReference>
<accession>A0A422PPX1</accession>
<evidence type="ECO:0000313" key="2">
    <source>
        <dbReference type="EMBL" id="RNF19768.1"/>
    </source>
</evidence>
<reference evidence="2 3" key="1">
    <citation type="journal article" date="2018" name="BMC Genomics">
        <title>Genomic comparison of Trypanosoma conorhini and Trypanosoma rangeli to Trypanosoma cruzi strains of high and low virulence.</title>
        <authorList>
            <person name="Bradwell K.R."/>
            <person name="Koparde V.N."/>
            <person name="Matveyev A.V."/>
            <person name="Serrano M.G."/>
            <person name="Alves J.M."/>
            <person name="Parikh H."/>
            <person name="Huang B."/>
            <person name="Lee V."/>
            <person name="Espinosa-Alvarez O."/>
            <person name="Ortiz P.A."/>
            <person name="Costa-Martins A.G."/>
            <person name="Teixeira M.M."/>
            <person name="Buck G.A."/>
        </authorList>
    </citation>
    <scope>NUCLEOTIDE SEQUENCE [LARGE SCALE GENOMIC DNA]</scope>
    <source>
        <strain evidence="2 3">025E</strain>
    </source>
</reference>
<dbReference type="GeneID" id="40317716"/>
<feature type="region of interest" description="Disordered" evidence="1">
    <location>
        <begin position="329"/>
        <end position="352"/>
    </location>
</feature>
<dbReference type="OrthoDB" id="247493at2759"/>
<name>A0A422PPX1_9TRYP</name>
<protein>
    <submittedName>
        <fullName evidence="2">Uncharacterized protein</fullName>
    </submittedName>
</protein>
<evidence type="ECO:0000256" key="1">
    <source>
        <dbReference type="SAM" id="MobiDB-lite"/>
    </source>
</evidence>
<keyword evidence="3" id="KW-1185">Reference proteome</keyword>
<organism evidence="2 3">
    <name type="scientific">Trypanosoma conorhini</name>
    <dbReference type="NCBI Taxonomy" id="83891"/>
    <lineage>
        <taxon>Eukaryota</taxon>
        <taxon>Discoba</taxon>
        <taxon>Euglenozoa</taxon>
        <taxon>Kinetoplastea</taxon>
        <taxon>Metakinetoplastina</taxon>
        <taxon>Trypanosomatida</taxon>
        <taxon>Trypanosomatidae</taxon>
        <taxon>Trypanosoma</taxon>
    </lineage>
</organism>
<gene>
    <name evidence="2" type="ORF">Tco025E_04105</name>
</gene>
<comment type="caution">
    <text evidence="2">The sequence shown here is derived from an EMBL/GenBank/DDBJ whole genome shotgun (WGS) entry which is preliminary data.</text>
</comment>
<sequence>MAEGDEVGRGALLASGDAEQAYLLDRIGQQAAIEKLQGVKIVLRRGIPTPSEEELASITDRRVKRTEMMRLERHLASVNRRTEAWDDHVSYEPQTRCVDEAQPVHVETTSLEGRAVILAPLLAMFRMLICNNRAKKRLERLRTRQSLLFPEIMTRLSERQTVVEAVGLVEEHASVMPAFVNRVAPLPKLFLMASAFDVKPLRSPFVFLSRQYKTERLPEFALDLSQAVDKEYATYVKPDHNETAAVTLSDFVQPLVTLETFDVHRRAHDAVHRRNLVLGYDTFSSAAREPQAFAHVEKREEAGKAGDTVSGVELFHELSHLGIPSKLVGPLPEDSISGSDSEDASSPFQADVSWVPVSSIPKKKDADESLRP</sequence>
<evidence type="ECO:0000313" key="3">
    <source>
        <dbReference type="Proteomes" id="UP000284403"/>
    </source>
</evidence>
<dbReference type="RefSeq" id="XP_029228960.1">
    <property type="nucleotide sequence ID" value="XM_029371017.1"/>
</dbReference>
<dbReference type="AlphaFoldDB" id="A0A422PPX1"/>
<proteinExistence type="predicted"/>